<evidence type="ECO:0000313" key="2">
    <source>
        <dbReference type="EMBL" id="KAA9158741.1"/>
    </source>
</evidence>
<comment type="caution">
    <text evidence="2">The sequence shown here is derived from an EMBL/GenBank/DDBJ whole genome shotgun (WGS) entry which is preliminary data.</text>
</comment>
<reference evidence="2" key="1">
    <citation type="submission" date="2019-09" db="EMBL/GenBank/DDBJ databases">
        <authorList>
            <person name="Teo W.F.A."/>
            <person name="Duangmal K."/>
        </authorList>
    </citation>
    <scope>NUCLEOTIDE SEQUENCE [LARGE SCALE GENOMIC DNA]</scope>
    <source>
        <strain evidence="2">K81G1</strain>
    </source>
</reference>
<feature type="transmembrane region" description="Helical" evidence="1">
    <location>
        <begin position="47"/>
        <end position="68"/>
    </location>
</feature>
<dbReference type="OrthoDB" id="74134at2"/>
<proteinExistence type="predicted"/>
<dbReference type="AlphaFoldDB" id="A0A5N0UZ22"/>
<dbReference type="EMBL" id="VMNW02000033">
    <property type="protein sequence ID" value="KAA9158741.1"/>
    <property type="molecule type" value="Genomic_DNA"/>
</dbReference>
<feature type="transmembrane region" description="Helical" evidence="1">
    <location>
        <begin position="75"/>
        <end position="93"/>
    </location>
</feature>
<sequence length="130" mass="14288">MRSRSLRAGVWFCAALELGLGAFIVLFPTRFFALSWVHLHLPYNEHLLLDFGVSSLAIGVFLATAAVLRDRRLTRTALAAFLVFAAGHALIHLRYLHHLPMTRSVLLVSALTVVALIPAGLLFLTRAGKT</sequence>
<dbReference type="Proteomes" id="UP000319769">
    <property type="component" value="Unassembled WGS sequence"/>
</dbReference>
<dbReference type="RefSeq" id="WP_144752152.1">
    <property type="nucleotide sequence ID" value="NZ_VMNW02000033.1"/>
</dbReference>
<name>A0A5N0UZ22_9PSEU</name>
<keyword evidence="1" id="KW-0472">Membrane</keyword>
<keyword evidence="3" id="KW-1185">Reference proteome</keyword>
<feature type="transmembrane region" description="Helical" evidence="1">
    <location>
        <begin position="9"/>
        <end position="27"/>
    </location>
</feature>
<keyword evidence="1" id="KW-0812">Transmembrane</keyword>
<accession>A0A5N0UZ22</accession>
<gene>
    <name evidence="2" type="ORF">FPZ12_022035</name>
</gene>
<organism evidence="2 3">
    <name type="scientific">Amycolatopsis acidicola</name>
    <dbReference type="NCBI Taxonomy" id="2596893"/>
    <lineage>
        <taxon>Bacteria</taxon>
        <taxon>Bacillati</taxon>
        <taxon>Actinomycetota</taxon>
        <taxon>Actinomycetes</taxon>
        <taxon>Pseudonocardiales</taxon>
        <taxon>Pseudonocardiaceae</taxon>
        <taxon>Amycolatopsis</taxon>
    </lineage>
</organism>
<evidence type="ECO:0000313" key="3">
    <source>
        <dbReference type="Proteomes" id="UP000319769"/>
    </source>
</evidence>
<keyword evidence="1" id="KW-1133">Transmembrane helix</keyword>
<evidence type="ECO:0008006" key="4">
    <source>
        <dbReference type="Google" id="ProtNLM"/>
    </source>
</evidence>
<evidence type="ECO:0000256" key="1">
    <source>
        <dbReference type="SAM" id="Phobius"/>
    </source>
</evidence>
<protein>
    <recommendedName>
        <fullName evidence="4">DUF4345 domain-containing protein</fullName>
    </recommendedName>
</protein>
<feature type="transmembrane region" description="Helical" evidence="1">
    <location>
        <begin position="105"/>
        <end position="124"/>
    </location>
</feature>